<organism evidence="2 3">
    <name type="scientific">Diversispora eburnea</name>
    <dbReference type="NCBI Taxonomy" id="1213867"/>
    <lineage>
        <taxon>Eukaryota</taxon>
        <taxon>Fungi</taxon>
        <taxon>Fungi incertae sedis</taxon>
        <taxon>Mucoromycota</taxon>
        <taxon>Glomeromycotina</taxon>
        <taxon>Glomeromycetes</taxon>
        <taxon>Diversisporales</taxon>
        <taxon>Diversisporaceae</taxon>
        <taxon>Diversispora</taxon>
    </lineage>
</organism>
<feature type="domain" description="VWFA" evidence="1">
    <location>
        <begin position="273"/>
        <end position="475"/>
    </location>
</feature>
<name>A0A9N8Z0W9_9GLOM</name>
<dbReference type="AlphaFoldDB" id="A0A9N8Z0W9"/>
<dbReference type="GO" id="GO:0005544">
    <property type="term" value="F:calcium-dependent phospholipid binding"/>
    <property type="evidence" value="ECO:0007669"/>
    <property type="project" value="InterPro"/>
</dbReference>
<dbReference type="Pfam" id="PF07002">
    <property type="entry name" value="Copine"/>
    <property type="match status" value="1"/>
</dbReference>
<dbReference type="OrthoDB" id="5855668at2759"/>
<dbReference type="InterPro" id="IPR002035">
    <property type="entry name" value="VWF_A"/>
</dbReference>
<evidence type="ECO:0000259" key="1">
    <source>
        <dbReference type="PROSITE" id="PS50234"/>
    </source>
</evidence>
<dbReference type="GO" id="GO:0071277">
    <property type="term" value="P:cellular response to calcium ion"/>
    <property type="evidence" value="ECO:0007669"/>
    <property type="project" value="TreeGrafter"/>
</dbReference>
<dbReference type="SUPFAM" id="SSF49562">
    <property type="entry name" value="C2 domain (Calcium/lipid-binding domain, CaLB)"/>
    <property type="match status" value="2"/>
</dbReference>
<dbReference type="PROSITE" id="PS50234">
    <property type="entry name" value="VWFA"/>
    <property type="match status" value="1"/>
</dbReference>
<dbReference type="Proteomes" id="UP000789706">
    <property type="component" value="Unassembled WGS sequence"/>
</dbReference>
<accession>A0A9N8Z0W9</accession>
<comment type="caution">
    <text evidence="2">The sequence shown here is derived from an EMBL/GenBank/DDBJ whole genome shotgun (WGS) entry which is preliminary data.</text>
</comment>
<dbReference type="InterPro" id="IPR036465">
    <property type="entry name" value="vWFA_dom_sf"/>
</dbReference>
<dbReference type="Gene3D" id="3.40.50.410">
    <property type="entry name" value="von Willebrand factor, type A domain"/>
    <property type="match status" value="1"/>
</dbReference>
<proteinExistence type="predicted"/>
<reference evidence="2" key="1">
    <citation type="submission" date="2021-06" db="EMBL/GenBank/DDBJ databases">
        <authorList>
            <person name="Kallberg Y."/>
            <person name="Tangrot J."/>
            <person name="Rosling A."/>
        </authorList>
    </citation>
    <scope>NUCLEOTIDE SEQUENCE</scope>
    <source>
        <strain evidence="2">AZ414A</strain>
    </source>
</reference>
<dbReference type="SMART" id="SM00327">
    <property type="entry name" value="VWA"/>
    <property type="match status" value="1"/>
</dbReference>
<dbReference type="EMBL" id="CAJVPK010000151">
    <property type="protein sequence ID" value="CAG8460875.1"/>
    <property type="molecule type" value="Genomic_DNA"/>
</dbReference>
<sequence>MSRTTESHSQVELKIHCRQLITSDFLSRSNAQVYLLIKDQRTQKWATTSCSTEVILSDANPDFVKIVHVNRPTRQDWRQQELIGQFDYDLGSLMGGQQRRIQGRLCDPRNPTRNCGQIIISAEEFARSKKVIRLRLQANQIEIRGFFKKKPDLYFRISRANEDNTFSPVYESDSIVSEDPSWPEFEISENTLCNGDEYRTLSIEVRNKRKSSQPIIGICTLSLNELLSNLTKFQLQPPAATKLNSRASLRFLHVSTYEPPTFLDYIAGGIEINLVVAIDFTASNGDHRNPTSLHYINPNEENLYQKAISSVGKILEAYDYDKRFPVYGFGAKFNRVLSHIYPLNNDYRNPEVTGIDGILAAYSHTMNYVELHGPTNFSPIINHTASKIKSELDAGNDMVYYILLIITDGVITDMESTIRAIINASSLPLSIVIVGVGNADFTKMHILDADDVPLTVYFQTEYSKYLLPKAVLEEIPDQFLGYMKRNGKLPHSPANNELVNGIVKKTGPWCPDKKASLKAKSLPDDENKRIWSLKDQISSLQLESELNMLELELAKRGCHAYAYIEFGQMEKRREPTSMKLKELDPVNYDESTDYSDTVSSAHYDTFAYKYEDQEEECANEIDIGEPMHV</sequence>
<protein>
    <submittedName>
        <fullName evidence="2">6422_t:CDS:1</fullName>
    </submittedName>
</protein>
<dbReference type="InterPro" id="IPR035892">
    <property type="entry name" value="C2_domain_sf"/>
</dbReference>
<dbReference type="InterPro" id="IPR010734">
    <property type="entry name" value="Copine_C"/>
</dbReference>
<keyword evidence="3" id="KW-1185">Reference proteome</keyword>
<gene>
    <name evidence="2" type="ORF">DEBURN_LOCUS2671</name>
</gene>
<dbReference type="PANTHER" id="PTHR10857:SF106">
    <property type="entry name" value="C2 DOMAIN-CONTAINING PROTEIN"/>
    <property type="match status" value="1"/>
</dbReference>
<dbReference type="SUPFAM" id="SSF53300">
    <property type="entry name" value="vWA-like"/>
    <property type="match status" value="1"/>
</dbReference>
<dbReference type="GO" id="GO:0005886">
    <property type="term" value="C:plasma membrane"/>
    <property type="evidence" value="ECO:0007669"/>
    <property type="project" value="TreeGrafter"/>
</dbReference>
<dbReference type="PANTHER" id="PTHR10857">
    <property type="entry name" value="COPINE"/>
    <property type="match status" value="1"/>
</dbReference>
<evidence type="ECO:0000313" key="3">
    <source>
        <dbReference type="Proteomes" id="UP000789706"/>
    </source>
</evidence>
<dbReference type="InterPro" id="IPR045052">
    <property type="entry name" value="Copine"/>
</dbReference>
<evidence type="ECO:0000313" key="2">
    <source>
        <dbReference type="EMBL" id="CAG8460875.1"/>
    </source>
</evidence>